<evidence type="ECO:0000259" key="2">
    <source>
        <dbReference type="Pfam" id="PF12704"/>
    </source>
</evidence>
<reference evidence="3 4" key="1">
    <citation type="submission" date="2020-08" db="EMBL/GenBank/DDBJ databases">
        <title>Genomic Encyclopedia of Type Strains, Phase IV (KMG-IV): sequencing the most valuable type-strain genomes for metagenomic binning, comparative biology and taxonomic classification.</title>
        <authorList>
            <person name="Goeker M."/>
        </authorList>
    </citation>
    <scope>NUCLEOTIDE SEQUENCE [LARGE SCALE GENOMIC DNA]</scope>
    <source>
        <strain evidence="3 4">DSM 12251</strain>
    </source>
</reference>
<keyword evidence="1" id="KW-0472">Membrane</keyword>
<accession>A0A7W7YMZ4</accession>
<evidence type="ECO:0000313" key="3">
    <source>
        <dbReference type="EMBL" id="MBB5039022.1"/>
    </source>
</evidence>
<dbReference type="EMBL" id="JACHIF010000007">
    <property type="protein sequence ID" value="MBB5039022.1"/>
    <property type="molecule type" value="Genomic_DNA"/>
</dbReference>
<name>A0A7W7YMZ4_9BACT</name>
<feature type="domain" description="MacB-like periplasmic core" evidence="2">
    <location>
        <begin position="21"/>
        <end position="200"/>
    </location>
</feature>
<sequence>MISACFHLAWHYVVRHRLQTLLLAAALGLVLALPLSIRVIVRAAESAMRERAASTPQVIGARGSALDLLLTALYFKRQPLPMLTVKTLEEVRAAKLGTAIPVYTRFHALEYPIVGTQLDYFSFRELRVEQGRMFARLGDCVVGADLAKKQGIEVGGHLYSSQEQVFDLAGIYPLKMRVTGILAANGTPDDEAIFTDLKTTWLIEGLAHGHDDLVSKEAILTKENGNVVGNASVRMFNQVTEKNLGSFHFHGDLTAYPLSAILIQPTDAKAEALLAGRYLKSDLPAQIIRPLDEFETLMNTLFQIETLALVVLSLLALAALSVAALVFALTFRLRTREFTTLDDLGISRRALALTKLTEVAFVTFLGLAFAAGLTAVVWSNAELGVGLLLRL</sequence>
<evidence type="ECO:0000256" key="1">
    <source>
        <dbReference type="SAM" id="Phobius"/>
    </source>
</evidence>
<dbReference type="RefSeq" id="WP_184210374.1">
    <property type="nucleotide sequence ID" value="NZ_JACHIF010000007.1"/>
</dbReference>
<evidence type="ECO:0000313" key="4">
    <source>
        <dbReference type="Proteomes" id="UP000534294"/>
    </source>
</evidence>
<gene>
    <name evidence="3" type="ORF">HNQ64_003291</name>
</gene>
<feature type="transmembrane region" description="Helical" evidence="1">
    <location>
        <begin position="307"/>
        <end position="331"/>
    </location>
</feature>
<dbReference type="Pfam" id="PF12704">
    <property type="entry name" value="MacB_PCD"/>
    <property type="match status" value="1"/>
</dbReference>
<comment type="caution">
    <text evidence="3">The sequence shown here is derived from an EMBL/GenBank/DDBJ whole genome shotgun (WGS) entry which is preliminary data.</text>
</comment>
<proteinExistence type="predicted"/>
<dbReference type="Proteomes" id="UP000534294">
    <property type="component" value="Unassembled WGS sequence"/>
</dbReference>
<keyword evidence="1" id="KW-0812">Transmembrane</keyword>
<dbReference type="PANTHER" id="PTHR43738">
    <property type="entry name" value="ABC TRANSPORTER, MEMBRANE PROTEIN"/>
    <property type="match status" value="1"/>
</dbReference>
<dbReference type="InterPro" id="IPR051125">
    <property type="entry name" value="ABC-4/HrtB_transporter"/>
</dbReference>
<feature type="transmembrane region" description="Helical" evidence="1">
    <location>
        <begin position="359"/>
        <end position="381"/>
    </location>
</feature>
<organism evidence="3 4">
    <name type="scientific">Prosthecobacter dejongeii</name>
    <dbReference type="NCBI Taxonomy" id="48465"/>
    <lineage>
        <taxon>Bacteria</taxon>
        <taxon>Pseudomonadati</taxon>
        <taxon>Verrucomicrobiota</taxon>
        <taxon>Verrucomicrobiia</taxon>
        <taxon>Verrucomicrobiales</taxon>
        <taxon>Verrucomicrobiaceae</taxon>
        <taxon>Prosthecobacter</taxon>
    </lineage>
</organism>
<keyword evidence="4" id="KW-1185">Reference proteome</keyword>
<keyword evidence="1" id="KW-1133">Transmembrane helix</keyword>
<dbReference type="PANTHER" id="PTHR43738:SF2">
    <property type="entry name" value="ABC TRANSPORTER PERMEASE"/>
    <property type="match status" value="1"/>
</dbReference>
<protein>
    <submittedName>
        <fullName evidence="3">Putative ABC transport system permease protein</fullName>
    </submittedName>
</protein>
<dbReference type="InterPro" id="IPR025857">
    <property type="entry name" value="MacB_PCD"/>
</dbReference>
<dbReference type="AlphaFoldDB" id="A0A7W7YMZ4"/>